<protein>
    <submittedName>
        <fullName evidence="3">Xaa-Pro dipeptidase</fullName>
    </submittedName>
</protein>
<proteinExistence type="predicted"/>
<dbReference type="InterPro" id="IPR000587">
    <property type="entry name" value="Creatinase_N"/>
</dbReference>
<dbReference type="Gene3D" id="3.40.350.10">
    <property type="entry name" value="Creatinase/prolidase N-terminal domain"/>
    <property type="match status" value="1"/>
</dbReference>
<dbReference type="OrthoDB" id="9761809at2"/>
<organism evidence="3 4">
    <name type="scientific">Murinocardiopsis flavida</name>
    <dbReference type="NCBI Taxonomy" id="645275"/>
    <lineage>
        <taxon>Bacteria</taxon>
        <taxon>Bacillati</taxon>
        <taxon>Actinomycetota</taxon>
        <taxon>Actinomycetes</taxon>
        <taxon>Streptosporangiales</taxon>
        <taxon>Nocardiopsidaceae</taxon>
        <taxon>Murinocardiopsis</taxon>
    </lineage>
</organism>
<accession>A0A2P8CJ65</accession>
<dbReference type="CDD" id="cd01066">
    <property type="entry name" value="APP_MetAP"/>
    <property type="match status" value="1"/>
</dbReference>
<dbReference type="Pfam" id="PF01321">
    <property type="entry name" value="Creatinase_N"/>
    <property type="match status" value="1"/>
</dbReference>
<dbReference type="SUPFAM" id="SSF53092">
    <property type="entry name" value="Creatinase/prolidase N-terminal domain"/>
    <property type="match status" value="1"/>
</dbReference>
<reference evidence="3 4" key="1">
    <citation type="submission" date="2018-03" db="EMBL/GenBank/DDBJ databases">
        <title>Genomic Encyclopedia of Archaeal and Bacterial Type Strains, Phase II (KMG-II): from individual species to whole genera.</title>
        <authorList>
            <person name="Goeker M."/>
        </authorList>
    </citation>
    <scope>NUCLEOTIDE SEQUENCE [LARGE SCALE GENOMIC DNA]</scope>
    <source>
        <strain evidence="3 4">DSM 45312</strain>
    </source>
</reference>
<feature type="domain" description="Creatinase N-terminal" evidence="2">
    <location>
        <begin position="49"/>
        <end position="183"/>
    </location>
</feature>
<dbReference type="InterPro" id="IPR029149">
    <property type="entry name" value="Creatin/AminoP/Spt16_N"/>
</dbReference>
<dbReference type="RefSeq" id="WP_106586870.1">
    <property type="nucleotide sequence ID" value="NZ_PYGA01000038.1"/>
</dbReference>
<evidence type="ECO:0000259" key="2">
    <source>
        <dbReference type="Pfam" id="PF01321"/>
    </source>
</evidence>
<dbReference type="PANTHER" id="PTHR46112:SF2">
    <property type="entry name" value="XAA-PRO AMINOPEPTIDASE P-RELATED"/>
    <property type="match status" value="1"/>
</dbReference>
<sequence>MSPAAHQHHGQEVIGLGDTAAPSWLTPETIASVRAAEEPPFAPAEYASRLDRVRAAMAAAGLDGLFVFRPSSVDYLCGYHSKETAPQPLFVTHTGTYLHVPDLELGRALACSTADTVLYSAYASARHALETVAAHAAGSVSRGGRIGIEFAHTSTPPLMVELLRTQDVEVVDGDHLVEQVRLVLSPAEIAHVEQAAVATQRGVAAAARAAAHADATDASVGAAITEALYGRATATSAWGPVVATGRRGGIPHSTWGVNPISDGTTFIEFAGAHHRYHAPVMRTLSRGGATPDAERLADLAKTALAAVLAHAAPGVPCSEVADQALKAIGRLPDDVVFHQLFGYPVGLAHPPHWMDGAPFYITAGNPEPLRAGMVFHMPGSFRSFGRSGVGLSQTFVVESTGTRVLTSGAADLIHV</sequence>
<dbReference type="InterPro" id="IPR036005">
    <property type="entry name" value="Creatinase/aminopeptidase-like"/>
</dbReference>
<dbReference type="EMBL" id="PYGA01000038">
    <property type="protein sequence ID" value="PSK85008.1"/>
    <property type="molecule type" value="Genomic_DNA"/>
</dbReference>
<dbReference type="InterPro" id="IPR000994">
    <property type="entry name" value="Pept_M24"/>
</dbReference>
<feature type="domain" description="Peptidase M24" evidence="1">
    <location>
        <begin position="192"/>
        <end position="398"/>
    </location>
</feature>
<dbReference type="SUPFAM" id="SSF55920">
    <property type="entry name" value="Creatinase/aminopeptidase"/>
    <property type="match status" value="1"/>
</dbReference>
<comment type="caution">
    <text evidence="3">The sequence shown here is derived from an EMBL/GenBank/DDBJ whole genome shotgun (WGS) entry which is preliminary data.</text>
</comment>
<dbReference type="Pfam" id="PF00557">
    <property type="entry name" value="Peptidase_M24"/>
    <property type="match status" value="1"/>
</dbReference>
<dbReference type="InterPro" id="IPR050659">
    <property type="entry name" value="Peptidase_M24B"/>
</dbReference>
<evidence type="ECO:0000259" key="1">
    <source>
        <dbReference type="Pfam" id="PF00557"/>
    </source>
</evidence>
<dbReference type="PANTHER" id="PTHR46112">
    <property type="entry name" value="AMINOPEPTIDASE"/>
    <property type="match status" value="1"/>
</dbReference>
<dbReference type="Proteomes" id="UP000240542">
    <property type="component" value="Unassembled WGS sequence"/>
</dbReference>
<gene>
    <name evidence="3" type="ORF">CLV63_1387</name>
</gene>
<evidence type="ECO:0000313" key="4">
    <source>
        <dbReference type="Proteomes" id="UP000240542"/>
    </source>
</evidence>
<dbReference type="AlphaFoldDB" id="A0A2P8CJ65"/>
<dbReference type="Gene3D" id="3.90.230.10">
    <property type="entry name" value="Creatinase/methionine aminopeptidase superfamily"/>
    <property type="match status" value="1"/>
</dbReference>
<keyword evidence="4" id="KW-1185">Reference proteome</keyword>
<name>A0A2P8CJ65_9ACTN</name>
<evidence type="ECO:0000313" key="3">
    <source>
        <dbReference type="EMBL" id="PSK85008.1"/>
    </source>
</evidence>